<keyword evidence="2" id="KW-1185">Reference proteome</keyword>
<dbReference type="Proteomes" id="UP000287352">
    <property type="component" value="Unassembled WGS sequence"/>
</dbReference>
<dbReference type="RefSeq" id="WP_161975736.1">
    <property type="nucleotide sequence ID" value="NZ_BIFR01000002.1"/>
</dbReference>
<dbReference type="EMBL" id="BIFR01000002">
    <property type="protein sequence ID" value="GCE15070.1"/>
    <property type="molecule type" value="Genomic_DNA"/>
</dbReference>
<organism evidence="1 2">
    <name type="scientific">Tengunoibacter tsumagoiensis</name>
    <dbReference type="NCBI Taxonomy" id="2014871"/>
    <lineage>
        <taxon>Bacteria</taxon>
        <taxon>Bacillati</taxon>
        <taxon>Chloroflexota</taxon>
        <taxon>Ktedonobacteria</taxon>
        <taxon>Ktedonobacterales</taxon>
        <taxon>Dictyobacteraceae</taxon>
        <taxon>Tengunoibacter</taxon>
    </lineage>
</organism>
<proteinExistence type="predicted"/>
<reference evidence="2" key="1">
    <citation type="submission" date="2018-12" db="EMBL/GenBank/DDBJ databases">
        <title>Tengunoibacter tsumagoiensis gen. nov., sp. nov., Dictyobacter kobayashii sp. nov., D. alpinus sp. nov., and D. joshuensis sp. nov. and description of Dictyobacteraceae fam. nov. within the order Ktedonobacterales isolated from Tengu-no-mugimeshi.</title>
        <authorList>
            <person name="Wang C.M."/>
            <person name="Zheng Y."/>
            <person name="Sakai Y."/>
            <person name="Toyoda A."/>
            <person name="Minakuchi Y."/>
            <person name="Abe K."/>
            <person name="Yokota A."/>
            <person name="Yabe S."/>
        </authorList>
    </citation>
    <scope>NUCLEOTIDE SEQUENCE [LARGE SCALE GENOMIC DNA]</scope>
    <source>
        <strain evidence="2">Uno3</strain>
    </source>
</reference>
<comment type="caution">
    <text evidence="1">The sequence shown here is derived from an EMBL/GenBank/DDBJ whole genome shotgun (WGS) entry which is preliminary data.</text>
</comment>
<evidence type="ECO:0008006" key="3">
    <source>
        <dbReference type="Google" id="ProtNLM"/>
    </source>
</evidence>
<evidence type="ECO:0000313" key="1">
    <source>
        <dbReference type="EMBL" id="GCE15070.1"/>
    </source>
</evidence>
<gene>
    <name evidence="1" type="ORF">KTT_49290</name>
</gene>
<protein>
    <recommendedName>
        <fullName evidence="3">DUF2997 domain-containing protein</fullName>
    </recommendedName>
</protein>
<dbReference type="AlphaFoldDB" id="A0A402A7E6"/>
<name>A0A402A7E6_9CHLR</name>
<sequence length="80" mass="8580">MPSLKTIHILVKEDGSVTTDFQNFTGADCLAAGKHLHALLAQFGVQVDQTTVTPKPELLAAQSVQQEVVAEANQEMTMEG</sequence>
<accession>A0A402A7E6</accession>
<evidence type="ECO:0000313" key="2">
    <source>
        <dbReference type="Proteomes" id="UP000287352"/>
    </source>
</evidence>